<evidence type="ECO:0000256" key="5">
    <source>
        <dbReference type="ARBA" id="ARBA00023163"/>
    </source>
</evidence>
<dbReference type="InterPro" id="IPR015421">
    <property type="entry name" value="PyrdxlP-dep_Trfase_major"/>
</dbReference>
<dbReference type="EMBL" id="FOLL01000006">
    <property type="protein sequence ID" value="SFC22206.1"/>
    <property type="molecule type" value="Genomic_DNA"/>
</dbReference>
<dbReference type="RefSeq" id="WP_090973214.1">
    <property type="nucleotide sequence ID" value="NZ_FOLL01000006.1"/>
</dbReference>
<dbReference type="CDD" id="cd00609">
    <property type="entry name" value="AAT_like"/>
    <property type="match status" value="1"/>
</dbReference>
<dbReference type="InterPro" id="IPR036390">
    <property type="entry name" value="WH_DNA-bd_sf"/>
</dbReference>
<feature type="domain" description="HTH gntR-type" evidence="7">
    <location>
        <begin position="21"/>
        <end position="89"/>
    </location>
</feature>
<dbReference type="Pfam" id="PF00392">
    <property type="entry name" value="GntR"/>
    <property type="match status" value="1"/>
</dbReference>
<evidence type="ECO:0000313" key="8">
    <source>
        <dbReference type="EMBL" id="SFC22206.1"/>
    </source>
</evidence>
<evidence type="ECO:0000259" key="7">
    <source>
        <dbReference type="PROSITE" id="PS50949"/>
    </source>
</evidence>
<dbReference type="InterPro" id="IPR051446">
    <property type="entry name" value="HTH_trans_reg/aminotransferase"/>
</dbReference>
<dbReference type="AlphaFoldDB" id="A0A1I1HEH2"/>
<dbReference type="InterPro" id="IPR004839">
    <property type="entry name" value="Aminotransferase_I/II_large"/>
</dbReference>
<keyword evidence="4" id="KW-0238">DNA-binding</keyword>
<gene>
    <name evidence="8" type="ORF">SAMN05421747_106143</name>
</gene>
<keyword evidence="3" id="KW-0805">Transcription regulation</keyword>
<dbReference type="SMART" id="SM00345">
    <property type="entry name" value="HTH_GNTR"/>
    <property type="match status" value="1"/>
</dbReference>
<dbReference type="PROSITE" id="PS50949">
    <property type="entry name" value="HTH_GNTR"/>
    <property type="match status" value="1"/>
</dbReference>
<dbReference type="Proteomes" id="UP000199577">
    <property type="component" value="Unassembled WGS sequence"/>
</dbReference>
<accession>A0A1I1HEH2</accession>
<dbReference type="InterPro" id="IPR015424">
    <property type="entry name" value="PyrdxlP-dep_Trfase"/>
</dbReference>
<dbReference type="STRING" id="623281.SAMN05421747_106143"/>
<dbReference type="SUPFAM" id="SSF46785">
    <property type="entry name" value="Winged helix' DNA-binding domain"/>
    <property type="match status" value="1"/>
</dbReference>
<dbReference type="GO" id="GO:0030170">
    <property type="term" value="F:pyridoxal phosphate binding"/>
    <property type="evidence" value="ECO:0007669"/>
    <property type="project" value="InterPro"/>
</dbReference>
<evidence type="ECO:0000256" key="3">
    <source>
        <dbReference type="ARBA" id="ARBA00023015"/>
    </source>
</evidence>
<organism evidence="8 9">
    <name type="scientific">Parapedobacter composti</name>
    <dbReference type="NCBI Taxonomy" id="623281"/>
    <lineage>
        <taxon>Bacteria</taxon>
        <taxon>Pseudomonadati</taxon>
        <taxon>Bacteroidota</taxon>
        <taxon>Sphingobacteriia</taxon>
        <taxon>Sphingobacteriales</taxon>
        <taxon>Sphingobacteriaceae</taxon>
        <taxon>Parapedobacter</taxon>
    </lineage>
</organism>
<dbReference type="GO" id="GO:0003700">
    <property type="term" value="F:DNA-binding transcription factor activity"/>
    <property type="evidence" value="ECO:0007669"/>
    <property type="project" value="InterPro"/>
</dbReference>
<dbReference type="PANTHER" id="PTHR46577">
    <property type="entry name" value="HTH-TYPE TRANSCRIPTIONAL REGULATORY PROTEIN GABR"/>
    <property type="match status" value="1"/>
</dbReference>
<evidence type="ECO:0000256" key="4">
    <source>
        <dbReference type="ARBA" id="ARBA00023125"/>
    </source>
</evidence>
<keyword evidence="2" id="KW-0663">Pyridoxal phosphate</keyword>
<evidence type="ECO:0000256" key="1">
    <source>
        <dbReference type="ARBA" id="ARBA00005384"/>
    </source>
</evidence>
<comment type="similarity">
    <text evidence="1">In the C-terminal section; belongs to the class-I pyridoxal-phosphate-dependent aminotransferase family.</text>
</comment>
<evidence type="ECO:0000313" key="9">
    <source>
        <dbReference type="Proteomes" id="UP000199577"/>
    </source>
</evidence>
<dbReference type="OrthoDB" id="594134at2"/>
<keyword evidence="5" id="KW-0804">Transcription</keyword>
<sequence>MDSPVLVPYQSFIQVDRSSATPVYLQVAHQLINAIQRGYLMDGHKLPGSRKMGKLLGLNRNTVVASYAELDAQGWLKTHPSRGAFISNGKTGKPRKFTTKSGPPVAAYPRHPGFDFRKWNVLDNPFDHSSARLTFDDGLPDTRLSHVDYLSRLFHTNMKRRRNLAKLGYMPTAGSEYYQENLANFLNLTRGLHIARKNLLVTRSLELSIYIVAETLISPGDCVVVGELSYFATNMIFQKAGARILTVPLDAEGILTDALREHCERQPIRMLYITPHHHYPTTVALSARRRIELLELSAMFGFIILEDDYDYDFHYDGSPLLPMASADSEGMVVYVGTFGKSMASGFRSGFIVAPEALINEMAKLLGIMDRYGDVLTELALGELIAEGEMHRYLRKTTAEYRARRDRLAELLDGQLDGAVQFIKPSGGLAIWTRWPRGVNLMRFARECLTEGLCIPRFLLYQTDEHCAMRLGFGSLTADELAQAVNIMRDGLERISATLPVR</sequence>
<dbReference type="GO" id="GO:0008483">
    <property type="term" value="F:transaminase activity"/>
    <property type="evidence" value="ECO:0007669"/>
    <property type="project" value="UniProtKB-KW"/>
</dbReference>
<dbReference type="InterPro" id="IPR000524">
    <property type="entry name" value="Tscrpt_reg_HTH_GntR"/>
</dbReference>
<name>A0A1I1HEH2_9SPHI</name>
<dbReference type="Gene3D" id="3.40.640.10">
    <property type="entry name" value="Type I PLP-dependent aspartate aminotransferase-like (Major domain)"/>
    <property type="match status" value="1"/>
</dbReference>
<dbReference type="SUPFAM" id="SSF53383">
    <property type="entry name" value="PLP-dependent transferases"/>
    <property type="match status" value="1"/>
</dbReference>
<keyword evidence="9" id="KW-1185">Reference proteome</keyword>
<dbReference type="Gene3D" id="1.10.10.10">
    <property type="entry name" value="Winged helix-like DNA-binding domain superfamily/Winged helix DNA-binding domain"/>
    <property type="match status" value="1"/>
</dbReference>
<evidence type="ECO:0000256" key="2">
    <source>
        <dbReference type="ARBA" id="ARBA00022898"/>
    </source>
</evidence>
<dbReference type="PANTHER" id="PTHR46577:SF1">
    <property type="entry name" value="HTH-TYPE TRANSCRIPTIONAL REGULATORY PROTEIN GABR"/>
    <property type="match status" value="1"/>
</dbReference>
<reference evidence="9" key="1">
    <citation type="submission" date="2016-10" db="EMBL/GenBank/DDBJ databases">
        <authorList>
            <person name="Varghese N."/>
            <person name="Submissions S."/>
        </authorList>
    </citation>
    <scope>NUCLEOTIDE SEQUENCE [LARGE SCALE GENOMIC DNA]</scope>
    <source>
        <strain evidence="9">DSM 22900</strain>
    </source>
</reference>
<dbReference type="InterPro" id="IPR036388">
    <property type="entry name" value="WH-like_DNA-bd_sf"/>
</dbReference>
<feature type="region of interest" description="Disordered" evidence="6">
    <location>
        <begin position="85"/>
        <end position="104"/>
    </location>
</feature>
<keyword evidence="8" id="KW-0808">Transferase</keyword>
<proteinExistence type="inferred from homology"/>
<keyword evidence="8" id="KW-0032">Aminotransferase</keyword>
<dbReference type="CDD" id="cd07377">
    <property type="entry name" value="WHTH_GntR"/>
    <property type="match status" value="1"/>
</dbReference>
<protein>
    <submittedName>
        <fullName evidence="8">GntR family transcriptional regulator / MocR family aminotransferase</fullName>
    </submittedName>
</protein>
<dbReference type="Pfam" id="PF00155">
    <property type="entry name" value="Aminotran_1_2"/>
    <property type="match status" value="1"/>
</dbReference>
<dbReference type="GO" id="GO:0003677">
    <property type="term" value="F:DNA binding"/>
    <property type="evidence" value="ECO:0007669"/>
    <property type="project" value="UniProtKB-KW"/>
</dbReference>
<evidence type="ECO:0000256" key="6">
    <source>
        <dbReference type="SAM" id="MobiDB-lite"/>
    </source>
</evidence>